<accession>A0ABR2WUR9</accession>
<dbReference type="Gene3D" id="1.10.357.50">
    <property type="match status" value="1"/>
</dbReference>
<gene>
    <name evidence="4" type="ORF">K7432_006514</name>
</gene>
<dbReference type="PROSITE" id="PS51259">
    <property type="entry name" value="MHD2"/>
    <property type="match status" value="1"/>
</dbReference>
<reference evidence="4 5" key="1">
    <citation type="submission" date="2023-04" db="EMBL/GenBank/DDBJ databases">
        <title>Genome of Basidiobolus ranarum AG-B5.</title>
        <authorList>
            <person name="Stajich J.E."/>
            <person name="Carter-House D."/>
            <person name="Gryganskyi A."/>
        </authorList>
    </citation>
    <scope>NUCLEOTIDE SEQUENCE [LARGE SCALE GENOMIC DNA]</scope>
    <source>
        <strain evidence="4 5">AG-B5</strain>
    </source>
</reference>
<dbReference type="EMBL" id="JASJQH010000290">
    <property type="protein sequence ID" value="KAK9765285.1"/>
    <property type="molecule type" value="Genomic_DNA"/>
</dbReference>
<dbReference type="SUPFAM" id="SSF49562">
    <property type="entry name" value="C2 domain (Calcium/lipid-binding domain, CaLB)"/>
    <property type="match status" value="1"/>
</dbReference>
<dbReference type="SMART" id="SM00239">
    <property type="entry name" value="C2"/>
    <property type="match status" value="1"/>
</dbReference>
<proteinExistence type="predicted"/>
<dbReference type="Gene3D" id="2.60.40.150">
    <property type="entry name" value="C2 domain"/>
    <property type="match status" value="1"/>
</dbReference>
<dbReference type="InterPro" id="IPR000008">
    <property type="entry name" value="C2_dom"/>
</dbReference>
<dbReference type="InterPro" id="IPR035892">
    <property type="entry name" value="C2_domain_sf"/>
</dbReference>
<dbReference type="Pfam" id="PF06292">
    <property type="entry name" value="MUN"/>
    <property type="match status" value="1"/>
</dbReference>
<keyword evidence="5" id="KW-1185">Reference proteome</keyword>
<feature type="domain" description="MHD1" evidence="2">
    <location>
        <begin position="512"/>
        <end position="638"/>
    </location>
</feature>
<sequence>MEEMPSDNETSFSETYEHALRIALLQQNIAREVYKAGQETYKEKFQTTETSLSKEFCEGLCEALEKGTSSPTTPTTHPLEPNQVASRCYATLATALRSQGTAESVTLEKLIQLYVDYVLFDFQNNGLSPSLQVKTRLVKCIDELLLVALPLARGNTDLMNRLGSYKLILLHLEQDQYVEFVGEIFNLDSKEHQENIHLLRPYCTRQAAIIELQSHHAKLDEGEAVFTAEDFESDADFQGWLSTEKEKINQLLSGLRSIPCVLDEQEEKVTLIPTDARKHFKNLLLLMLPEDQSDEKYKETSTIFLSLCSHHWRIPSFFRQTAQLEVAAIKWEMEELSYGSLSEAILGIETLTEDAIHPDIQAFLSACNSLEILLVRRFGETLQLLDGNPQEEFGWIKVIIGNIRENPILMSYREGPGPFIQQIEECIQYSALERYKGLQVRVFDDEQDFNEAQNLLEMTRIMLEDIAKCRTMFPFDEFKTQTSPGINVISTLLKPQLGYFTLDIQNMIDDRNSQHIALRDTFELYSNVTRLSDIAKLHGLQFQFDLTRWFQSQINRWLADLDTKALDWVKRAIEGDQLSFVSEKLRHSSSIVDLFTFFQQQLNPGFELQWPSSQMKANFIRDLSKIVMKRIQLYCQIIREKFRELVESQRDEIALSTVNSSKYSWSSLLRKNNWNDSTQNEYQIHKEYCVMLNNLAQAESSLFKLWTALDYNPEQDGLGVVNSLKVPSSLTYLVTVVQAQNLQACGFNGSSDPSVMLSVGSREIGETTVIDSSLNPWWEESFQFEANGSEELNVMVCAKNYMQEDICGTGLPLKLEPQVYSEYTIQEDWIHLVPHGRVLIRSMAFGETEDVEFYFGKSLNIIAVTLTDMSRLLVHQMHQDLSEHIYGIFVRFQGKSTTAITAELCDRALHPLWNYLDNNLGNLYENLYDKSWNMVAKEIWDSILSIYENILFPPLGTNGNSLSETELQVVFKCLELTKTFFNGGSTENGMKLQELENKRYQHLILSQKFFLMSTEELIDNFRAHVNQLHTDADEKNSNPDNLEKSILLTIYYILRILQMVHKVFNEKFLKKQMDLIAFPILEN</sequence>
<evidence type="ECO:0008006" key="6">
    <source>
        <dbReference type="Google" id="ProtNLM"/>
    </source>
</evidence>
<name>A0ABR2WUR9_9FUNG</name>
<dbReference type="PROSITE" id="PS51258">
    <property type="entry name" value="MHD1"/>
    <property type="match status" value="1"/>
</dbReference>
<organism evidence="4 5">
    <name type="scientific">Basidiobolus ranarum</name>
    <dbReference type="NCBI Taxonomy" id="34480"/>
    <lineage>
        <taxon>Eukaryota</taxon>
        <taxon>Fungi</taxon>
        <taxon>Fungi incertae sedis</taxon>
        <taxon>Zoopagomycota</taxon>
        <taxon>Entomophthoromycotina</taxon>
        <taxon>Basidiobolomycetes</taxon>
        <taxon>Basidiobolales</taxon>
        <taxon>Basidiobolaceae</taxon>
        <taxon>Basidiobolus</taxon>
    </lineage>
</organism>
<evidence type="ECO:0000259" key="1">
    <source>
        <dbReference type="PROSITE" id="PS50004"/>
    </source>
</evidence>
<dbReference type="Pfam" id="PF00168">
    <property type="entry name" value="C2"/>
    <property type="match status" value="1"/>
</dbReference>
<dbReference type="PROSITE" id="PS50004">
    <property type="entry name" value="C2"/>
    <property type="match status" value="1"/>
</dbReference>
<protein>
    <recommendedName>
        <fullName evidence="6">C2 domain-containing protein</fullName>
    </recommendedName>
</protein>
<feature type="domain" description="MHD2" evidence="3">
    <location>
        <begin position="906"/>
        <end position="1021"/>
    </location>
</feature>
<evidence type="ECO:0000313" key="5">
    <source>
        <dbReference type="Proteomes" id="UP001479436"/>
    </source>
</evidence>
<dbReference type="InterPro" id="IPR010439">
    <property type="entry name" value="MUN_dom"/>
</dbReference>
<evidence type="ECO:0000259" key="3">
    <source>
        <dbReference type="PROSITE" id="PS51259"/>
    </source>
</evidence>
<dbReference type="InterPro" id="IPR014770">
    <property type="entry name" value="Munc13_1"/>
</dbReference>
<dbReference type="InterPro" id="IPR014772">
    <property type="entry name" value="Munc13_dom-2"/>
</dbReference>
<evidence type="ECO:0000313" key="4">
    <source>
        <dbReference type="EMBL" id="KAK9765285.1"/>
    </source>
</evidence>
<dbReference type="InterPro" id="IPR052811">
    <property type="entry name" value="Glucose_resp_signaling"/>
</dbReference>
<dbReference type="Gene3D" id="1.20.58.1100">
    <property type="match status" value="1"/>
</dbReference>
<dbReference type="PANTHER" id="PTHR47263">
    <property type="entry name" value="ADENYLATE CYCLASE ACTIVATION PROTEIN GIT1"/>
    <property type="match status" value="1"/>
</dbReference>
<dbReference type="Proteomes" id="UP001479436">
    <property type="component" value="Unassembled WGS sequence"/>
</dbReference>
<evidence type="ECO:0000259" key="2">
    <source>
        <dbReference type="PROSITE" id="PS51258"/>
    </source>
</evidence>
<feature type="domain" description="C2" evidence="1">
    <location>
        <begin position="712"/>
        <end position="830"/>
    </location>
</feature>
<dbReference type="PANTHER" id="PTHR47263:SF1">
    <property type="entry name" value="C2 DOMAIN PROTEIN (AFU_ORTHOLOGUE AFUA_7G02350)"/>
    <property type="match status" value="1"/>
</dbReference>
<comment type="caution">
    <text evidence="4">The sequence shown here is derived from an EMBL/GenBank/DDBJ whole genome shotgun (WGS) entry which is preliminary data.</text>
</comment>